<evidence type="ECO:0000256" key="1">
    <source>
        <dbReference type="SAM" id="SignalP"/>
    </source>
</evidence>
<dbReference type="AlphaFoldDB" id="A0A0N4ZR48"/>
<accession>A0A0N4ZR48</accession>
<name>A0A0N4ZR48_PARTI</name>
<evidence type="ECO:0000313" key="2">
    <source>
        <dbReference type="Proteomes" id="UP000038045"/>
    </source>
</evidence>
<reference evidence="3" key="1">
    <citation type="submission" date="2017-02" db="UniProtKB">
        <authorList>
            <consortium name="WormBaseParasite"/>
        </authorList>
    </citation>
    <scope>IDENTIFICATION</scope>
</reference>
<feature type="signal peptide" evidence="1">
    <location>
        <begin position="1"/>
        <end position="28"/>
    </location>
</feature>
<dbReference type="Proteomes" id="UP000038045">
    <property type="component" value="Unplaced"/>
</dbReference>
<evidence type="ECO:0000313" key="3">
    <source>
        <dbReference type="WBParaSite" id="PTRK_0001098750.1"/>
    </source>
</evidence>
<keyword evidence="2" id="KW-1185">Reference proteome</keyword>
<dbReference type="WBParaSite" id="PTRK_0001098750.1">
    <property type="protein sequence ID" value="PTRK_0001098750.1"/>
    <property type="gene ID" value="PTRK_0001098750"/>
</dbReference>
<sequence length="104" mass="12232">MASYKRFNCLHKVILVILLSSFIFLTNSLPNYDGNSMNNHENNDGKQSLGKFYYYPYVYGNLYPASFPKTNKRAVHNIETRSVNEFNNCYFSPIQCVMDKRKRK</sequence>
<keyword evidence="1" id="KW-0732">Signal</keyword>
<feature type="chain" id="PRO_5005892121" evidence="1">
    <location>
        <begin position="29"/>
        <end position="104"/>
    </location>
</feature>
<organism evidence="2 3">
    <name type="scientific">Parastrongyloides trichosuri</name>
    <name type="common">Possum-specific nematode worm</name>
    <dbReference type="NCBI Taxonomy" id="131310"/>
    <lineage>
        <taxon>Eukaryota</taxon>
        <taxon>Metazoa</taxon>
        <taxon>Ecdysozoa</taxon>
        <taxon>Nematoda</taxon>
        <taxon>Chromadorea</taxon>
        <taxon>Rhabditida</taxon>
        <taxon>Tylenchina</taxon>
        <taxon>Panagrolaimomorpha</taxon>
        <taxon>Strongyloidoidea</taxon>
        <taxon>Strongyloididae</taxon>
        <taxon>Parastrongyloides</taxon>
    </lineage>
</organism>
<protein>
    <submittedName>
        <fullName evidence="3">COesterase domain-containing protein</fullName>
    </submittedName>
</protein>
<proteinExistence type="predicted"/>